<dbReference type="SMART" id="SM00849">
    <property type="entry name" value="Lactamase_B"/>
    <property type="match status" value="1"/>
</dbReference>
<accession>C5BYP7</accession>
<dbReference type="InterPro" id="IPR001279">
    <property type="entry name" value="Metallo-B-lactamas"/>
</dbReference>
<dbReference type="OrthoDB" id="5240502at2"/>
<dbReference type="EMBL" id="CP001618">
    <property type="protein sequence ID" value="ACQ79005.1"/>
    <property type="molecule type" value="Genomic_DNA"/>
</dbReference>
<keyword evidence="2" id="KW-0479">Metal-binding</keyword>
<reference evidence="10 11" key="1">
    <citation type="journal article" date="2009" name="Stand. Genomic Sci.">
        <title>Complete genome sequence of Beutenbergia cavernae type strain (HKI 0122).</title>
        <authorList>
            <person name="Land M."/>
            <person name="Pukall R."/>
            <person name="Abt B."/>
            <person name="Goker M."/>
            <person name="Rohde M."/>
            <person name="Glavina Del Rio T."/>
            <person name="Tice H."/>
            <person name="Copeland A."/>
            <person name="Cheng J.F."/>
            <person name="Lucas S."/>
            <person name="Chen F."/>
            <person name="Nolan M."/>
            <person name="Bruce D."/>
            <person name="Goodwin L."/>
            <person name="Pitluck S."/>
            <person name="Ivanova N."/>
            <person name="Mavromatis K."/>
            <person name="Ovchinnikova G."/>
            <person name="Pati A."/>
            <person name="Chen A."/>
            <person name="Palaniappan K."/>
            <person name="Hauser L."/>
            <person name="Chang Y.J."/>
            <person name="Jefferies C.C."/>
            <person name="Saunders E."/>
            <person name="Brettin T."/>
            <person name="Detter J.C."/>
            <person name="Han C."/>
            <person name="Chain P."/>
            <person name="Bristow J."/>
            <person name="Eisen J.A."/>
            <person name="Markowitz V."/>
            <person name="Hugenholtz P."/>
            <person name="Kyrpides N.C."/>
            <person name="Klenk H.P."/>
            <person name="Lapidus A."/>
        </authorList>
    </citation>
    <scope>NUCLEOTIDE SEQUENCE [LARGE SCALE GENOMIC DNA]</scope>
    <source>
        <strain evidence="11">ATCC BAA-8 / DSM 12333 / NBRC 16432</strain>
    </source>
</reference>
<evidence type="ECO:0000256" key="5">
    <source>
        <dbReference type="ARBA" id="ARBA00033751"/>
    </source>
</evidence>
<dbReference type="InterPro" id="IPR029229">
    <property type="entry name" value="Alkyl_sulf_C"/>
</dbReference>
<dbReference type="GO" id="GO:0018909">
    <property type="term" value="P:dodecyl sulfate metabolic process"/>
    <property type="evidence" value="ECO:0007669"/>
    <property type="project" value="InterPro"/>
</dbReference>
<keyword evidence="3" id="KW-0378">Hydrolase</keyword>
<keyword evidence="11" id="KW-1185">Reference proteome</keyword>
<dbReference type="Proteomes" id="UP000007962">
    <property type="component" value="Chromosome"/>
</dbReference>
<dbReference type="KEGG" id="bcv:Bcav_0744"/>
<dbReference type="Pfam" id="PF00753">
    <property type="entry name" value="Lactamase_B"/>
    <property type="match status" value="1"/>
</dbReference>
<evidence type="ECO:0000259" key="9">
    <source>
        <dbReference type="SMART" id="SM00849"/>
    </source>
</evidence>
<dbReference type="InterPro" id="IPR038536">
    <property type="entry name" value="Alkyl/aryl-sulf_dimr_sf"/>
</dbReference>
<evidence type="ECO:0000256" key="1">
    <source>
        <dbReference type="ARBA" id="ARBA00001947"/>
    </source>
</evidence>
<proteinExistence type="inferred from homology"/>
<evidence type="ECO:0000256" key="6">
    <source>
        <dbReference type="ARBA" id="ARBA00066568"/>
    </source>
</evidence>
<sequence length="628" mass="67979">MTDPVSAAVASAHAEAARTLPFSDDRDHAATGRGLLAPLSPDAVRTSDGREVWDVGGYAFLDGKNPGTVHPSLWRQSGLVTTSGLFQVVPGIYQVRGLDLSNVTFVEGDRGVVVIDPLISVETAAAALALYREHRGDRPVTGVVYTHSHVDHFGGVKGVTTQEDVDAGRCVVLAPAGFLEHAIAENVYAGTAMARRAGYMYGAALEKGAAGQVGAGLGQTTSTGTVSLIVPTVDVTRTGQREVVDGVTMEFQLTPGTEAPSEMNFLFPDLNALCMAENATHTLHNTLTLRGALVRDPHVWAVYLTEAIRLFAHRADVVFASHHWPTWGREDLTEFLSQQRDLYAYLHDQTLRMINQGYVGREIAERIQLPPALEHAWHARGYYGSVSHNVKAIYQRYMGWFDGNPAHLWEHPPVEEATRYVAFMGGADAVVAKARDSFDDGDLRWVVTVLNHVLFADPDHAAARELQAAAYTQLGYGSENGTWRNFFLSGAEELRHGSFGTPTQTASPDLLGALTPAQALDSIAIRVDGPRSWDVAACVDWVVDGTRFRVRLANGVLVHDVPREDDEESPEATFTTDKATFLRALLAPSSIPELVADGSLQLTGDGEAWTRVLGTLDETDPGFAIVLP</sequence>
<dbReference type="eggNOG" id="COG2015">
    <property type="taxonomic scope" value="Bacteria"/>
</dbReference>
<dbReference type="AlphaFoldDB" id="C5BYP7"/>
<evidence type="ECO:0000313" key="11">
    <source>
        <dbReference type="Proteomes" id="UP000007962"/>
    </source>
</evidence>
<dbReference type="InterPro" id="IPR052195">
    <property type="entry name" value="Bact_Alkyl/Aryl-Sulfatase"/>
</dbReference>
<dbReference type="GO" id="GO:0018741">
    <property type="term" value="F:linear primary-alkylsulfatase activity"/>
    <property type="evidence" value="ECO:0007669"/>
    <property type="project" value="UniProtKB-EC"/>
</dbReference>
<dbReference type="Pfam" id="PF14864">
    <property type="entry name" value="Alkyl_sulf_C"/>
    <property type="match status" value="1"/>
</dbReference>
<evidence type="ECO:0000256" key="3">
    <source>
        <dbReference type="ARBA" id="ARBA00022801"/>
    </source>
</evidence>
<dbReference type="STRING" id="471853.Bcav_0744"/>
<dbReference type="Gene3D" id="1.25.40.880">
    <property type="entry name" value="Alkyl sulfatase, dimerisation domain"/>
    <property type="match status" value="1"/>
</dbReference>
<dbReference type="CDD" id="cd07710">
    <property type="entry name" value="arylsulfatase_Sdsa1-like_MBL-fold"/>
    <property type="match status" value="1"/>
</dbReference>
<dbReference type="HOGENOM" id="CLU_014655_1_0_11"/>
<comment type="similarity">
    <text evidence="5">Belongs to the metallo-beta-lactamase superfamily. Type III sulfatase family.</text>
</comment>
<evidence type="ECO:0000256" key="2">
    <source>
        <dbReference type="ARBA" id="ARBA00022723"/>
    </source>
</evidence>
<dbReference type="RefSeq" id="WP_012725785.1">
    <property type="nucleotide sequence ID" value="NC_012669.1"/>
</dbReference>
<feature type="domain" description="Metallo-beta-lactamase" evidence="9">
    <location>
        <begin position="100"/>
        <end position="322"/>
    </location>
</feature>
<comment type="cofactor">
    <cofactor evidence="1">
        <name>Zn(2+)</name>
        <dbReference type="ChEBI" id="CHEBI:29105"/>
    </cofactor>
</comment>
<dbReference type="InterPro" id="IPR029228">
    <property type="entry name" value="Alkyl_sulf_dimr"/>
</dbReference>
<dbReference type="InterPro" id="IPR036527">
    <property type="entry name" value="SCP2_sterol-bd_dom_sf"/>
</dbReference>
<dbReference type="GO" id="GO:0046983">
    <property type="term" value="F:protein dimerization activity"/>
    <property type="evidence" value="ECO:0007669"/>
    <property type="project" value="InterPro"/>
</dbReference>
<evidence type="ECO:0000256" key="4">
    <source>
        <dbReference type="ARBA" id="ARBA00022833"/>
    </source>
</evidence>
<evidence type="ECO:0000256" key="8">
    <source>
        <dbReference type="ARBA" id="ARBA00075789"/>
    </source>
</evidence>
<dbReference type="Gene3D" id="3.30.1050.10">
    <property type="entry name" value="SCP2 sterol-binding domain"/>
    <property type="match status" value="1"/>
</dbReference>
<organism evidence="10 11">
    <name type="scientific">Beutenbergia cavernae (strain ATCC BAA-8 / DSM 12333 / CCUG 43141 / JCM 11478 / NBRC 16432 / NCIMB 13614 / HKI 0122)</name>
    <dbReference type="NCBI Taxonomy" id="471853"/>
    <lineage>
        <taxon>Bacteria</taxon>
        <taxon>Bacillati</taxon>
        <taxon>Actinomycetota</taxon>
        <taxon>Actinomycetes</taxon>
        <taxon>Micrococcales</taxon>
        <taxon>Beutenbergiaceae</taxon>
        <taxon>Beutenbergia</taxon>
    </lineage>
</organism>
<dbReference type="Pfam" id="PF14863">
    <property type="entry name" value="Alkyl_sulf_dimr"/>
    <property type="match status" value="1"/>
</dbReference>
<gene>
    <name evidence="10" type="ordered locus">Bcav_0744</name>
</gene>
<dbReference type="GO" id="GO:0046872">
    <property type="term" value="F:metal ion binding"/>
    <property type="evidence" value="ECO:0007669"/>
    <property type="project" value="UniProtKB-KW"/>
</dbReference>
<name>C5BYP7_BEUC1</name>
<dbReference type="EC" id="3.1.6.21" evidence="6"/>
<dbReference type="FunFam" id="1.25.40.880:FF:000001">
    <property type="entry name" value="SDS hydrolase SdsA1"/>
    <property type="match status" value="1"/>
</dbReference>
<dbReference type="Gene3D" id="3.60.15.30">
    <property type="entry name" value="Metallo-beta-lactamase domain"/>
    <property type="match status" value="1"/>
</dbReference>
<protein>
    <recommendedName>
        <fullName evidence="7">Linear primary-alkylsulfatase</fullName>
        <ecNumber evidence="6">3.1.6.21</ecNumber>
    </recommendedName>
    <alternativeName>
        <fullName evidence="8">Type III linear primary-alkylsulfatase</fullName>
    </alternativeName>
</protein>
<dbReference type="SUPFAM" id="SSF56281">
    <property type="entry name" value="Metallo-hydrolase/oxidoreductase"/>
    <property type="match status" value="1"/>
</dbReference>
<dbReference type="PANTHER" id="PTHR43223:SF1">
    <property type="entry name" value="ALKYL_ARYL-SULFATASE BDS1"/>
    <property type="match status" value="1"/>
</dbReference>
<dbReference type="InterPro" id="IPR044097">
    <property type="entry name" value="Bds1/SdsA1_MBL-fold"/>
</dbReference>
<dbReference type="FunFam" id="3.60.15.30:FF:000001">
    <property type="entry name" value="Alkyl/aryl-sulfatase BDS1"/>
    <property type="match status" value="1"/>
</dbReference>
<dbReference type="SUPFAM" id="SSF55718">
    <property type="entry name" value="SCP-like"/>
    <property type="match status" value="1"/>
</dbReference>
<dbReference type="PANTHER" id="PTHR43223">
    <property type="entry name" value="ALKYL/ARYL-SULFATASE"/>
    <property type="match status" value="1"/>
</dbReference>
<dbReference type="InterPro" id="IPR036866">
    <property type="entry name" value="RibonucZ/Hydroxyglut_hydro"/>
</dbReference>
<evidence type="ECO:0000256" key="7">
    <source>
        <dbReference type="ARBA" id="ARBA00068034"/>
    </source>
</evidence>
<evidence type="ECO:0000313" key="10">
    <source>
        <dbReference type="EMBL" id="ACQ79005.1"/>
    </source>
</evidence>
<keyword evidence="4" id="KW-0862">Zinc</keyword>